<gene>
    <name evidence="2" type="ORF">M3202_13935</name>
</gene>
<name>A0A9X2DS69_9BACI</name>
<organism evidence="2 3">
    <name type="scientific">Halalkalibacter oceani</name>
    <dbReference type="NCBI Taxonomy" id="1653776"/>
    <lineage>
        <taxon>Bacteria</taxon>
        <taxon>Bacillati</taxon>
        <taxon>Bacillota</taxon>
        <taxon>Bacilli</taxon>
        <taxon>Bacillales</taxon>
        <taxon>Bacillaceae</taxon>
        <taxon>Halalkalibacter</taxon>
    </lineage>
</organism>
<keyword evidence="1" id="KW-0175">Coiled coil</keyword>
<comment type="caution">
    <text evidence="2">The sequence shown here is derived from an EMBL/GenBank/DDBJ whole genome shotgun (WGS) entry which is preliminary data.</text>
</comment>
<keyword evidence="3" id="KW-1185">Reference proteome</keyword>
<evidence type="ECO:0000313" key="2">
    <source>
        <dbReference type="EMBL" id="MCM3715185.1"/>
    </source>
</evidence>
<evidence type="ECO:0000313" key="3">
    <source>
        <dbReference type="Proteomes" id="UP001139179"/>
    </source>
</evidence>
<feature type="coiled-coil region" evidence="1">
    <location>
        <begin position="19"/>
        <end position="46"/>
    </location>
</feature>
<dbReference type="AlphaFoldDB" id="A0A9X2DS69"/>
<proteinExistence type="predicted"/>
<accession>A0A9X2DS69</accession>
<dbReference type="EMBL" id="JAMBOL010000013">
    <property type="protein sequence ID" value="MCM3715185.1"/>
    <property type="molecule type" value="Genomic_DNA"/>
</dbReference>
<evidence type="ECO:0000256" key="1">
    <source>
        <dbReference type="SAM" id="Coils"/>
    </source>
</evidence>
<sequence length="46" mass="5425">MDLFGLLTFIGVFCVFDAIRRLNNNVLNQTEEIRKLREDLRQGNKN</sequence>
<dbReference type="RefSeq" id="WP_251223945.1">
    <property type="nucleotide sequence ID" value="NZ_JAMBOL010000013.1"/>
</dbReference>
<reference evidence="2" key="1">
    <citation type="submission" date="2022-05" db="EMBL/GenBank/DDBJ databases">
        <title>Comparative Genomics of Spacecraft Associated Microbes.</title>
        <authorList>
            <person name="Tran M.T."/>
            <person name="Wright A."/>
            <person name="Seuylemezian A."/>
            <person name="Eisen J."/>
            <person name="Coil D."/>
        </authorList>
    </citation>
    <scope>NUCLEOTIDE SEQUENCE</scope>
    <source>
        <strain evidence="2">214.1.1</strain>
    </source>
</reference>
<protein>
    <submittedName>
        <fullName evidence="2">Uncharacterized protein</fullName>
    </submittedName>
</protein>
<dbReference type="Proteomes" id="UP001139179">
    <property type="component" value="Unassembled WGS sequence"/>
</dbReference>